<feature type="transmembrane region" description="Helical" evidence="4">
    <location>
        <begin position="922"/>
        <end position="945"/>
    </location>
</feature>
<dbReference type="Gene3D" id="3.90.550.10">
    <property type="entry name" value="Spore Coat Polysaccharide Biosynthesis Protein SpsA, Chain A"/>
    <property type="match status" value="1"/>
</dbReference>
<dbReference type="PANTHER" id="PTHR43630:SF1">
    <property type="entry name" value="POLY-BETA-1,6-N-ACETYL-D-GLUCOSAMINE SYNTHASE"/>
    <property type="match status" value="1"/>
</dbReference>
<dbReference type="EMBL" id="FWDO01000004">
    <property type="protein sequence ID" value="SLM17597.1"/>
    <property type="molecule type" value="Genomic_DNA"/>
</dbReference>
<dbReference type="InterPro" id="IPR011989">
    <property type="entry name" value="ARM-like"/>
</dbReference>
<evidence type="ECO:0000313" key="6">
    <source>
        <dbReference type="EMBL" id="SLM17597.1"/>
    </source>
</evidence>
<dbReference type="AlphaFoldDB" id="A0A3P3XMU1"/>
<keyword evidence="3 6" id="KW-0808">Transferase</keyword>
<dbReference type="PANTHER" id="PTHR43630">
    <property type="entry name" value="POLY-BETA-1,6-N-ACETYL-D-GLUCOSAMINE SYNTHASE"/>
    <property type="match status" value="1"/>
</dbReference>
<feature type="transmembrane region" description="Helical" evidence="4">
    <location>
        <begin position="6"/>
        <end position="28"/>
    </location>
</feature>
<dbReference type="SUPFAM" id="SSF53448">
    <property type="entry name" value="Nucleotide-diphospho-sugar transferases"/>
    <property type="match status" value="1"/>
</dbReference>
<protein>
    <submittedName>
        <fullName evidence="6">Glycosyl transferase</fullName>
    </submittedName>
</protein>
<dbReference type="InterPro" id="IPR016024">
    <property type="entry name" value="ARM-type_fold"/>
</dbReference>
<keyword evidence="2" id="KW-0328">Glycosyltransferase</keyword>
<accession>A0A3P3XMU1</accession>
<feature type="domain" description="Glycosyltransferase 2-like" evidence="5">
    <location>
        <begin position="591"/>
        <end position="715"/>
    </location>
</feature>
<evidence type="ECO:0000256" key="2">
    <source>
        <dbReference type="ARBA" id="ARBA00022676"/>
    </source>
</evidence>
<evidence type="ECO:0000256" key="1">
    <source>
        <dbReference type="ARBA" id="ARBA00006739"/>
    </source>
</evidence>
<feature type="transmembrane region" description="Helical" evidence="4">
    <location>
        <begin position="890"/>
        <end position="916"/>
    </location>
</feature>
<evidence type="ECO:0000256" key="4">
    <source>
        <dbReference type="SAM" id="Phobius"/>
    </source>
</evidence>
<evidence type="ECO:0000259" key="5">
    <source>
        <dbReference type="Pfam" id="PF00535"/>
    </source>
</evidence>
<keyword evidence="4" id="KW-0472">Membrane</keyword>
<reference evidence="6" key="1">
    <citation type="submission" date="2017-02" db="EMBL/GenBank/DDBJ databases">
        <authorList>
            <person name="Regsiter A."/>
            <person name="William W."/>
        </authorList>
    </citation>
    <scope>NUCLEOTIDE SEQUENCE</scope>
    <source>
        <strain evidence="6">BdmA 4</strain>
    </source>
</reference>
<dbReference type="GO" id="GO:0016757">
    <property type="term" value="F:glycosyltransferase activity"/>
    <property type="evidence" value="ECO:0007669"/>
    <property type="project" value="UniProtKB-KW"/>
</dbReference>
<keyword evidence="4" id="KW-0812">Transmembrane</keyword>
<dbReference type="Gene3D" id="1.25.10.10">
    <property type="entry name" value="Leucine-rich Repeat Variant"/>
    <property type="match status" value="1"/>
</dbReference>
<dbReference type="CDD" id="cd06423">
    <property type="entry name" value="CESA_like"/>
    <property type="match status" value="1"/>
</dbReference>
<sequence>MTIPSEYLLGAVILFLWLTIYVVVSTLLNKARVTINLENLKSDLRELPQIFAPTYEQNPRKMRTLLVHILYLTQNIKMSLVQKQRIFNVTAVQYFERTQIHRVASRNRFVRMSAARYLSSINTDNARKAIEKALLKEKHFPTKLYLANALSDIKDPRSLYVLIQSLYGSHYWYRNKVNMLIASYGDIVRESIQGYFWRTDIEIRELLVDLAGSIPAEELKGYLVDVLQLGLGEVGKLKRLTANLPAKCCYYCVHGRMEADDTHRQCPYKGKVANNFRCRKYHTLVTSLSTALNYHRLMVRAAETLEKYYPEELASDYYLEHVDKDIQSIAVRSLGQTLRTGNLRKLIDYLERDETAAAAREGLRNLLNHHPKFILTLVEAFQNSEGALHNRLAEVLSNRIEYIITKLLGHEHDVAAGIINELISMERVSEIIEFLKRNKNVELEDRLVEVIQPRLQDCELLAKECGLFLPDSILEKLGLKRLFPPARKREEKVDKKLVRRLYVVLAFALGFFPLLYVLRYYDRLDTMPFIQHLKYFVLNFNVNFSYYTIAVNVVYLILLFFSRLNIKRAAQLWELKSMTMLFKPRMLPSVSIIAPAYNEETTIIESANSLLSLKYPDYELIIVNDGSKDNTLRTLIDHFDLMKTDFSYKERLKHYPIRGIYTSPSIPGLIVVDKENGGKADTLNAGINVASKEYFCGIDADSLLEPDALLKIASLTLDYGVETPALGGNVFPINGCKVDKGKIEKIGVPKHWLSRLQMVEYIRAFMCGRLGWDYINSLLIISGAFGLFRKERVVAVGGYLTSSGKYQKDTVGEDMELVVRIARHMHESKHSYRISYAFNANCWTEVPETMSSLQKQRNRWQRGLIDIMYFHRKLIFNPWYKLMGMVSMPYYLIFEMIGPLFEVQGYLMVAIAALLGMLSTRLALLLFFASVLMGILISVTSVKIAEKLNVYFNYKDTLKLVGTAIIENFGPRQLFSTWRVIGFVRAMQKPQGWQKFERKGFADNRQERGDAPRGAHR</sequence>
<gene>
    <name evidence="6" type="ORF">SPIRO4BDMA_40166</name>
</gene>
<dbReference type="InterPro" id="IPR029044">
    <property type="entry name" value="Nucleotide-diphossugar_trans"/>
</dbReference>
<organism evidence="6">
    <name type="scientific">uncultured spirochete</name>
    <dbReference type="NCBI Taxonomy" id="156406"/>
    <lineage>
        <taxon>Bacteria</taxon>
        <taxon>Pseudomonadati</taxon>
        <taxon>Spirochaetota</taxon>
        <taxon>Spirochaetia</taxon>
        <taxon>Spirochaetales</taxon>
        <taxon>environmental samples</taxon>
    </lineage>
</organism>
<dbReference type="SUPFAM" id="SSF48371">
    <property type="entry name" value="ARM repeat"/>
    <property type="match status" value="1"/>
</dbReference>
<feature type="transmembrane region" description="Helical" evidence="4">
    <location>
        <begin position="544"/>
        <end position="561"/>
    </location>
</feature>
<keyword evidence="4" id="KW-1133">Transmembrane helix</keyword>
<feature type="transmembrane region" description="Helical" evidence="4">
    <location>
        <begin position="497"/>
        <end position="518"/>
    </location>
</feature>
<name>A0A3P3XMU1_9SPIR</name>
<dbReference type="InterPro" id="IPR001173">
    <property type="entry name" value="Glyco_trans_2-like"/>
</dbReference>
<dbReference type="Pfam" id="PF00535">
    <property type="entry name" value="Glycos_transf_2"/>
    <property type="match status" value="1"/>
</dbReference>
<proteinExistence type="inferred from homology"/>
<comment type="similarity">
    <text evidence="1">Belongs to the glycosyltransferase 2 family.</text>
</comment>
<evidence type="ECO:0000256" key="3">
    <source>
        <dbReference type="ARBA" id="ARBA00022679"/>
    </source>
</evidence>